<dbReference type="Gene3D" id="3.30.450.20">
    <property type="entry name" value="PAS domain"/>
    <property type="match status" value="1"/>
</dbReference>
<evidence type="ECO:0000256" key="1">
    <source>
        <dbReference type="ARBA" id="ARBA00000085"/>
    </source>
</evidence>
<comment type="catalytic activity">
    <reaction evidence="1">
        <text>ATP + protein L-histidine = ADP + protein N-phospho-L-histidine.</text>
        <dbReference type="EC" id="2.7.13.3"/>
    </reaction>
</comment>
<feature type="transmembrane region" description="Helical" evidence="9">
    <location>
        <begin position="20"/>
        <end position="43"/>
    </location>
</feature>
<dbReference type="InterPro" id="IPR004358">
    <property type="entry name" value="Sig_transdc_His_kin-like_C"/>
</dbReference>
<name>F5RB87_METUF</name>
<dbReference type="SMART" id="SM00086">
    <property type="entry name" value="PAC"/>
    <property type="match status" value="1"/>
</dbReference>
<keyword evidence="6" id="KW-0418">Kinase</keyword>
<dbReference type="Pfam" id="PF02518">
    <property type="entry name" value="HATPase_c"/>
    <property type="match status" value="1"/>
</dbReference>
<evidence type="ECO:0000313" key="13">
    <source>
        <dbReference type="EMBL" id="EGK72223.1"/>
    </source>
</evidence>
<feature type="domain" description="PAS" evidence="11">
    <location>
        <begin position="277"/>
        <end position="349"/>
    </location>
</feature>
<evidence type="ECO:0000256" key="6">
    <source>
        <dbReference type="ARBA" id="ARBA00022777"/>
    </source>
</evidence>
<dbReference type="NCBIfam" id="TIGR00229">
    <property type="entry name" value="sensory_box"/>
    <property type="match status" value="1"/>
</dbReference>
<organism evidence="13 14">
    <name type="scientific">Methyloversatilis universalis (strain ATCC BAA-1314 / DSM 25237 / JCM 13912 / CCUG 52030 / FAM5)</name>
    <dbReference type="NCBI Taxonomy" id="1000565"/>
    <lineage>
        <taxon>Bacteria</taxon>
        <taxon>Pseudomonadati</taxon>
        <taxon>Pseudomonadota</taxon>
        <taxon>Betaproteobacteria</taxon>
        <taxon>Nitrosomonadales</taxon>
        <taxon>Sterolibacteriaceae</taxon>
        <taxon>Methyloversatilis</taxon>
    </lineage>
</organism>
<dbReference type="PROSITE" id="PS50112">
    <property type="entry name" value="PAS"/>
    <property type="match status" value="1"/>
</dbReference>
<dbReference type="GO" id="GO:0000155">
    <property type="term" value="F:phosphorelay sensor kinase activity"/>
    <property type="evidence" value="ECO:0007669"/>
    <property type="project" value="InterPro"/>
</dbReference>
<accession>F5RB87</accession>
<dbReference type="InterPro" id="IPR035965">
    <property type="entry name" value="PAS-like_dom_sf"/>
</dbReference>
<dbReference type="PANTHER" id="PTHR43065:SF10">
    <property type="entry name" value="PEROXIDE STRESS-ACTIVATED HISTIDINE KINASE MAK3"/>
    <property type="match status" value="1"/>
</dbReference>
<dbReference type="InterPro" id="IPR000014">
    <property type="entry name" value="PAS"/>
</dbReference>
<evidence type="ECO:0000313" key="14">
    <source>
        <dbReference type="Proteomes" id="UP000005019"/>
    </source>
</evidence>
<dbReference type="InterPro" id="IPR001610">
    <property type="entry name" value="PAC"/>
</dbReference>
<dbReference type="EMBL" id="AFHG01000042">
    <property type="protein sequence ID" value="EGK72223.1"/>
    <property type="molecule type" value="Genomic_DNA"/>
</dbReference>
<evidence type="ECO:0000256" key="4">
    <source>
        <dbReference type="ARBA" id="ARBA00022679"/>
    </source>
</evidence>
<dbReference type="SUPFAM" id="SSF47384">
    <property type="entry name" value="Homodimeric domain of signal transducing histidine kinase"/>
    <property type="match status" value="1"/>
</dbReference>
<evidence type="ECO:0000256" key="5">
    <source>
        <dbReference type="ARBA" id="ARBA00022741"/>
    </source>
</evidence>
<dbReference type="PANTHER" id="PTHR43065">
    <property type="entry name" value="SENSOR HISTIDINE KINASE"/>
    <property type="match status" value="1"/>
</dbReference>
<evidence type="ECO:0000256" key="2">
    <source>
        <dbReference type="ARBA" id="ARBA00012438"/>
    </source>
</evidence>
<dbReference type="PROSITE" id="PS50113">
    <property type="entry name" value="PAC"/>
    <property type="match status" value="1"/>
</dbReference>
<dbReference type="Pfam" id="PF00512">
    <property type="entry name" value="HisKA"/>
    <property type="match status" value="1"/>
</dbReference>
<dbReference type="InterPro" id="IPR036097">
    <property type="entry name" value="HisK_dim/P_sf"/>
</dbReference>
<dbReference type="InterPro" id="IPR003594">
    <property type="entry name" value="HATPase_dom"/>
</dbReference>
<keyword evidence="9" id="KW-1133">Transmembrane helix</keyword>
<keyword evidence="9" id="KW-0812">Transmembrane</keyword>
<dbReference type="InterPro" id="IPR005467">
    <property type="entry name" value="His_kinase_dom"/>
</dbReference>
<dbReference type="eggNOG" id="COG4191">
    <property type="taxonomic scope" value="Bacteria"/>
</dbReference>
<dbReference type="RefSeq" id="WP_008060429.1">
    <property type="nucleotide sequence ID" value="NZ_AFHG01000042.1"/>
</dbReference>
<evidence type="ECO:0000259" key="10">
    <source>
        <dbReference type="PROSITE" id="PS50109"/>
    </source>
</evidence>
<evidence type="ECO:0000259" key="12">
    <source>
        <dbReference type="PROSITE" id="PS50113"/>
    </source>
</evidence>
<feature type="domain" description="Histidine kinase" evidence="10">
    <location>
        <begin position="426"/>
        <end position="641"/>
    </location>
</feature>
<dbReference type="SUPFAM" id="SSF55874">
    <property type="entry name" value="ATPase domain of HSP90 chaperone/DNA topoisomerase II/histidine kinase"/>
    <property type="match status" value="1"/>
</dbReference>
<dbReference type="PRINTS" id="PR00344">
    <property type="entry name" value="BCTRLSENSOR"/>
</dbReference>
<dbReference type="CDD" id="cd00082">
    <property type="entry name" value="HisKA"/>
    <property type="match status" value="1"/>
</dbReference>
<evidence type="ECO:0000256" key="7">
    <source>
        <dbReference type="ARBA" id="ARBA00022840"/>
    </source>
</evidence>
<dbReference type="CDD" id="cd00130">
    <property type="entry name" value="PAS"/>
    <property type="match status" value="1"/>
</dbReference>
<dbReference type="GO" id="GO:0005524">
    <property type="term" value="F:ATP binding"/>
    <property type="evidence" value="ECO:0007669"/>
    <property type="project" value="UniProtKB-KW"/>
</dbReference>
<dbReference type="GO" id="GO:0006355">
    <property type="term" value="P:regulation of DNA-templated transcription"/>
    <property type="evidence" value="ECO:0007669"/>
    <property type="project" value="InterPro"/>
</dbReference>
<dbReference type="InterPro" id="IPR036890">
    <property type="entry name" value="HATPase_C_sf"/>
</dbReference>
<dbReference type="SMART" id="SM00091">
    <property type="entry name" value="PAS"/>
    <property type="match status" value="1"/>
</dbReference>
<dbReference type="SMART" id="SM00387">
    <property type="entry name" value="HATPase_c"/>
    <property type="match status" value="1"/>
</dbReference>
<dbReference type="EC" id="2.7.13.3" evidence="2"/>
<dbReference type="AlphaFoldDB" id="F5RB87"/>
<feature type="transmembrane region" description="Helical" evidence="9">
    <location>
        <begin position="238"/>
        <end position="259"/>
    </location>
</feature>
<feature type="domain" description="PAC" evidence="12">
    <location>
        <begin position="354"/>
        <end position="406"/>
    </location>
</feature>
<keyword evidence="7" id="KW-0067">ATP-binding</keyword>
<evidence type="ECO:0000256" key="8">
    <source>
        <dbReference type="ARBA" id="ARBA00023012"/>
    </source>
</evidence>
<keyword evidence="9" id="KW-0472">Membrane</keyword>
<dbReference type="InterPro" id="IPR000700">
    <property type="entry name" value="PAS-assoc_C"/>
</dbReference>
<evidence type="ECO:0000259" key="11">
    <source>
        <dbReference type="PROSITE" id="PS50112"/>
    </source>
</evidence>
<sequence>MNTVPTLTPPLHAPASGPGWYWIVPRVAVALFLVAIGALVWWLHRNDLDEQRATLINDVLWMEQDLRFHLDRNAEQMAQIGRDAGDRRLDPQVLDARLRSLIANGHGLLKIDTLHATDLTDGELSGPARLSGSTGRAVYLPPERTPDGDVHFDVLVPLGGDLGWMLGRYSIAQMLSQSVPWWFAERYKLDVIDNTETVLASKSKVAAEHDELNYALAFDPPGHGLRLRVTAYRSDTRLLPALLVVTIVGLALTMLWSLWALRRHLVRRLAAEQALREEHSFRTAMEDSLIIGLRARDLSGRITHVNPAFCRMVGWSAEELMAMTPPMPYWAPEAAEHIRALHDGILAGGAMSHGAMELKFVRRDGQRFDVLISEAPLMDARGRHVGWMSSVLDITERKQAEELYRQQQEKLQFTGRLITMGEMASTLAHELNQPLSAIASYSTACLNMVEHGTGTLSDLQEPLAKMSSQAKRAGTIIRRVHEFVRRSEPKRMPCSLNDVVDEALGLIEADARKRDIRISSSLAGGLPDIHADRVMIEQVLLNLIRNGMDAMAGCAPERRRLLIQTGADAEGVQVSVRDNGGGIPPEVADKLFAPFFTTKPDGMGMGLNICRSIVELHHGRLWFEAAEGGGTVFILKLPAGGAAP</sequence>
<dbReference type="InterPro" id="IPR003661">
    <property type="entry name" value="HisK_dim/P_dom"/>
</dbReference>
<dbReference type="STRING" id="1000565.METUNv1_01527"/>
<keyword evidence="5" id="KW-0547">Nucleotide-binding</keyword>
<keyword evidence="3" id="KW-0597">Phosphoprotein</keyword>
<proteinExistence type="predicted"/>
<protein>
    <recommendedName>
        <fullName evidence="2">histidine kinase</fullName>
        <ecNumber evidence="2">2.7.13.3</ecNumber>
    </recommendedName>
</protein>
<reference evidence="13 14" key="1">
    <citation type="journal article" date="2011" name="J. Bacteriol.">
        <title>Genome sequence of Methyloversatilis universalis FAM5T, a methylotrophic representative of the order Rhodocyclales.</title>
        <authorList>
            <person name="Kittichotirat W."/>
            <person name="Good N.M."/>
            <person name="Hall R."/>
            <person name="Bringel F."/>
            <person name="Lajus A."/>
            <person name="Medigue C."/>
            <person name="Smalley N.E."/>
            <person name="Beck D."/>
            <person name="Bumgarner R."/>
            <person name="Vuilleumier S."/>
            <person name="Kalyuzhnaya M.G."/>
        </authorList>
    </citation>
    <scope>NUCLEOTIDE SEQUENCE [LARGE SCALE GENOMIC DNA]</scope>
    <source>
        <strain evidence="14">ATCC BAA-1314 / JCM 13912 / FAM5</strain>
    </source>
</reference>
<dbReference type="Gene3D" id="1.10.287.130">
    <property type="match status" value="1"/>
</dbReference>
<evidence type="ECO:0000256" key="9">
    <source>
        <dbReference type="SAM" id="Phobius"/>
    </source>
</evidence>
<comment type="caution">
    <text evidence="13">The sequence shown here is derived from an EMBL/GenBank/DDBJ whole genome shotgun (WGS) entry which is preliminary data.</text>
</comment>
<dbReference type="Pfam" id="PF00989">
    <property type="entry name" value="PAS"/>
    <property type="match status" value="1"/>
</dbReference>
<dbReference type="Gene3D" id="3.30.565.10">
    <property type="entry name" value="Histidine kinase-like ATPase, C-terminal domain"/>
    <property type="match status" value="1"/>
</dbReference>
<gene>
    <name evidence="13" type="ORF">METUNv1_01527</name>
</gene>
<dbReference type="InterPro" id="IPR013767">
    <property type="entry name" value="PAS_fold"/>
</dbReference>
<dbReference type="SMART" id="SM00388">
    <property type="entry name" value="HisKA"/>
    <property type="match status" value="1"/>
</dbReference>
<keyword evidence="14" id="KW-1185">Reference proteome</keyword>
<keyword evidence="8" id="KW-0902">Two-component regulatory system</keyword>
<keyword evidence="4" id="KW-0808">Transferase</keyword>
<dbReference type="SUPFAM" id="SSF55785">
    <property type="entry name" value="PYP-like sensor domain (PAS domain)"/>
    <property type="match status" value="1"/>
</dbReference>
<dbReference type="PROSITE" id="PS50109">
    <property type="entry name" value="HIS_KIN"/>
    <property type="match status" value="1"/>
</dbReference>
<evidence type="ECO:0000256" key="3">
    <source>
        <dbReference type="ARBA" id="ARBA00022553"/>
    </source>
</evidence>
<dbReference type="Proteomes" id="UP000005019">
    <property type="component" value="Unassembled WGS sequence"/>
</dbReference>